<comment type="caution">
    <text evidence="2">The sequence shown here is derived from an EMBL/GenBank/DDBJ whole genome shotgun (WGS) entry which is preliminary data.</text>
</comment>
<evidence type="ECO:0000256" key="1">
    <source>
        <dbReference type="SAM" id="MobiDB-lite"/>
    </source>
</evidence>
<gene>
    <name evidence="2" type="ORF">HaLaN_33020</name>
</gene>
<organism evidence="2 3">
    <name type="scientific">Haematococcus lacustris</name>
    <name type="common">Green alga</name>
    <name type="synonym">Haematococcus pluvialis</name>
    <dbReference type="NCBI Taxonomy" id="44745"/>
    <lineage>
        <taxon>Eukaryota</taxon>
        <taxon>Viridiplantae</taxon>
        <taxon>Chlorophyta</taxon>
        <taxon>core chlorophytes</taxon>
        <taxon>Chlorophyceae</taxon>
        <taxon>CS clade</taxon>
        <taxon>Chlamydomonadales</taxon>
        <taxon>Haematococcaceae</taxon>
        <taxon>Haematococcus</taxon>
    </lineage>
</organism>
<sequence length="60" mass="6610">MLTQGSWHHQGRWRGVASAAQWLRSLLEALSAHQESAAGQCQQLPLPPDLPSVQRPGQQI</sequence>
<feature type="non-terminal residue" evidence="2">
    <location>
        <position position="1"/>
    </location>
</feature>
<dbReference type="EMBL" id="BLLF01009120">
    <property type="protein sequence ID" value="GFH33622.1"/>
    <property type="molecule type" value="Genomic_DNA"/>
</dbReference>
<feature type="non-terminal residue" evidence="2">
    <location>
        <position position="60"/>
    </location>
</feature>
<name>A0A6A0ALE0_HAELA</name>
<reference evidence="2 3" key="1">
    <citation type="submission" date="2020-02" db="EMBL/GenBank/DDBJ databases">
        <title>Draft genome sequence of Haematococcus lacustris strain NIES-144.</title>
        <authorList>
            <person name="Morimoto D."/>
            <person name="Nakagawa S."/>
            <person name="Yoshida T."/>
            <person name="Sawayama S."/>
        </authorList>
    </citation>
    <scope>NUCLEOTIDE SEQUENCE [LARGE SCALE GENOMIC DNA]</scope>
    <source>
        <strain evidence="2 3">NIES-144</strain>
    </source>
</reference>
<feature type="region of interest" description="Disordered" evidence="1">
    <location>
        <begin position="37"/>
        <end position="60"/>
    </location>
</feature>
<proteinExistence type="predicted"/>
<accession>A0A6A0ALE0</accession>
<keyword evidence="3" id="KW-1185">Reference proteome</keyword>
<evidence type="ECO:0000313" key="3">
    <source>
        <dbReference type="Proteomes" id="UP000485058"/>
    </source>
</evidence>
<protein>
    <submittedName>
        <fullName evidence="2">Uncharacterized protein</fullName>
    </submittedName>
</protein>
<dbReference type="Proteomes" id="UP000485058">
    <property type="component" value="Unassembled WGS sequence"/>
</dbReference>
<dbReference type="AlphaFoldDB" id="A0A6A0ALE0"/>
<evidence type="ECO:0000313" key="2">
    <source>
        <dbReference type="EMBL" id="GFH33622.1"/>
    </source>
</evidence>